<evidence type="ECO:0000256" key="10">
    <source>
        <dbReference type="PIRSR" id="PIRSR000350-2"/>
    </source>
</evidence>
<keyword evidence="7" id="KW-1015">Disulfide bond</keyword>
<evidence type="ECO:0000256" key="8">
    <source>
        <dbReference type="ARBA" id="ARBA00023284"/>
    </source>
</evidence>
<keyword evidence="6 11" id="KW-0520">NAD</keyword>
<dbReference type="PRINTS" id="PR00411">
    <property type="entry name" value="PNDRDTASEI"/>
</dbReference>
<feature type="binding site" evidence="11">
    <location>
        <begin position="180"/>
        <end position="187"/>
    </location>
    <ligand>
        <name>NAD(+)</name>
        <dbReference type="ChEBI" id="CHEBI:57540"/>
    </ligand>
</feature>
<evidence type="ECO:0000256" key="12">
    <source>
        <dbReference type="PIRSR" id="PIRSR000350-4"/>
    </source>
</evidence>
<proteinExistence type="inferred from homology"/>
<dbReference type="GO" id="GO:0045333">
    <property type="term" value="P:cellular respiration"/>
    <property type="evidence" value="ECO:0007669"/>
    <property type="project" value="UniProtKB-ARBA"/>
</dbReference>
<dbReference type="EMBL" id="PHFW01000002">
    <property type="protein sequence ID" value="PQM28238.1"/>
    <property type="molecule type" value="Genomic_DNA"/>
</dbReference>
<evidence type="ECO:0000313" key="16">
    <source>
        <dbReference type="EMBL" id="PQM28238.1"/>
    </source>
</evidence>
<dbReference type="EC" id="1.8.1.4" evidence="2 13"/>
<dbReference type="FunFam" id="3.30.390.30:FF:000001">
    <property type="entry name" value="Dihydrolipoyl dehydrogenase"/>
    <property type="match status" value="1"/>
</dbReference>
<keyword evidence="8 13" id="KW-0676">Redox-active center</keyword>
<dbReference type="GO" id="GO:0006103">
    <property type="term" value="P:2-oxoglutarate metabolic process"/>
    <property type="evidence" value="ECO:0007669"/>
    <property type="project" value="TreeGrafter"/>
</dbReference>
<accession>A0A2S8B7A1</accession>
<gene>
    <name evidence="16" type="primary">lpdA</name>
    <name evidence="16" type="ORF">CVO77_06965</name>
</gene>
<keyword evidence="5 13" id="KW-0560">Oxidoreductase</keyword>
<name>A0A2S8B7A1_9SPHN</name>
<dbReference type="SUPFAM" id="SSF51905">
    <property type="entry name" value="FAD/NAD(P)-binding domain"/>
    <property type="match status" value="1"/>
</dbReference>
<evidence type="ECO:0000256" key="5">
    <source>
        <dbReference type="ARBA" id="ARBA00023002"/>
    </source>
</evidence>
<dbReference type="NCBIfam" id="TIGR01350">
    <property type="entry name" value="lipoamide_DH"/>
    <property type="match status" value="1"/>
</dbReference>
<keyword evidence="4 11" id="KW-0274">FAD</keyword>
<feature type="domain" description="Pyridine nucleotide-disulphide oxidoreductase dimerisation" evidence="14">
    <location>
        <begin position="347"/>
        <end position="455"/>
    </location>
</feature>
<reference evidence="17" key="1">
    <citation type="submission" date="2017-11" db="EMBL/GenBank/DDBJ databases">
        <title>The complete genome sequence of Sphingopyxis pomeranensis sp. nov. strain WS5A3p.</title>
        <authorList>
            <person name="Kaminski M.A."/>
        </authorList>
    </citation>
    <scope>NUCLEOTIDE SEQUENCE [LARGE SCALE GENOMIC DNA]</scope>
    <source>
        <strain evidence="17">WS5A3p</strain>
    </source>
</reference>
<dbReference type="SUPFAM" id="SSF55424">
    <property type="entry name" value="FAD/NAD-linked reductases, dimerisation (C-terminal) domain"/>
    <property type="match status" value="1"/>
</dbReference>
<dbReference type="InterPro" id="IPR050151">
    <property type="entry name" value="Class-I_Pyr_Nuc-Dis_Oxidored"/>
</dbReference>
<dbReference type="GO" id="GO:0004148">
    <property type="term" value="F:dihydrolipoyl dehydrogenase (NADH) activity"/>
    <property type="evidence" value="ECO:0007669"/>
    <property type="project" value="UniProtKB-EC"/>
</dbReference>
<evidence type="ECO:0000256" key="13">
    <source>
        <dbReference type="RuleBase" id="RU003692"/>
    </source>
</evidence>
<evidence type="ECO:0000256" key="1">
    <source>
        <dbReference type="ARBA" id="ARBA00007532"/>
    </source>
</evidence>
<dbReference type="PANTHER" id="PTHR22912">
    <property type="entry name" value="DISULFIDE OXIDOREDUCTASE"/>
    <property type="match status" value="1"/>
</dbReference>
<dbReference type="GO" id="GO:0005737">
    <property type="term" value="C:cytoplasm"/>
    <property type="evidence" value="ECO:0007669"/>
    <property type="project" value="UniProtKB-ARBA"/>
</dbReference>
<feature type="binding site" evidence="11">
    <location>
        <position position="313"/>
    </location>
    <ligand>
        <name>FAD</name>
        <dbReference type="ChEBI" id="CHEBI:57692"/>
    </ligand>
</feature>
<dbReference type="GO" id="GO:0050660">
    <property type="term" value="F:flavin adenine dinucleotide binding"/>
    <property type="evidence" value="ECO:0007669"/>
    <property type="project" value="InterPro"/>
</dbReference>
<evidence type="ECO:0000256" key="9">
    <source>
        <dbReference type="ARBA" id="ARBA00049187"/>
    </source>
</evidence>
<dbReference type="InterPro" id="IPR004099">
    <property type="entry name" value="Pyr_nucl-diS_OxRdtase_dimer"/>
</dbReference>
<feature type="binding site" evidence="11">
    <location>
        <begin position="319"/>
        <end position="322"/>
    </location>
    <ligand>
        <name>FAD</name>
        <dbReference type="ChEBI" id="CHEBI:57692"/>
    </ligand>
</feature>
<dbReference type="PIRSF" id="PIRSF000350">
    <property type="entry name" value="Mercury_reductase_MerA"/>
    <property type="match status" value="1"/>
</dbReference>
<dbReference type="Gene3D" id="3.50.50.60">
    <property type="entry name" value="FAD/NAD(P)-binding domain"/>
    <property type="match status" value="2"/>
</dbReference>
<sequence length="465" mass="48829">MADYDYDVLVIGAGPGGYVAAIRAAQLGLKTACAEGRETLGGTCLNVGCIPSKAMLHASEYYEAAAGGAMAAMGIKVKPELDLPTMHGQRKDAVKGLTGGIEFLFKKNKIDWLKGYAKFTAADTVEVAGKAVRAKNIIIATGSSVTPLPGVEVDNDKQIIVDSTGALELAKVPGHMVVIGGGVIGLELGSVWRRLGAKVTVVEFLDQILPGMDGDVRKEANRIFKKQGMEFKLKTKVTKAEVKGEKAVLTLEPAAGGDAETLDADVVLVSIGRRPNTDGLALDKAGLTVNKRGQIETDHDFRTSVAGIWAIGDVVPGPMLAHKAEDEGIACAENIAGQTGIVNHDVIPSVVYTWPEIAGVGLTEEAAKERGEVKVGKFPMMANSRAKTNHEPDGFVKVIADAKSDRVLGVWCIASVAGTMIAQAAQAMEFGATSEDIAYTCHAHPTHSEAIKEAAMAVTGKPIHI</sequence>
<dbReference type="PRINTS" id="PR00368">
    <property type="entry name" value="FADPNR"/>
</dbReference>
<comment type="caution">
    <text evidence="16">The sequence shown here is derived from an EMBL/GenBank/DDBJ whole genome shotgun (WGS) entry which is preliminary data.</text>
</comment>
<evidence type="ECO:0000256" key="6">
    <source>
        <dbReference type="ARBA" id="ARBA00023027"/>
    </source>
</evidence>
<evidence type="ECO:0000256" key="3">
    <source>
        <dbReference type="ARBA" id="ARBA00022630"/>
    </source>
</evidence>
<feature type="binding site" evidence="11">
    <location>
        <begin position="141"/>
        <end position="143"/>
    </location>
    <ligand>
        <name>FAD</name>
        <dbReference type="ChEBI" id="CHEBI:57692"/>
    </ligand>
</feature>
<evidence type="ECO:0000313" key="17">
    <source>
        <dbReference type="Proteomes" id="UP000238954"/>
    </source>
</evidence>
<dbReference type="Gene3D" id="3.30.390.30">
    <property type="match status" value="1"/>
</dbReference>
<evidence type="ECO:0000259" key="15">
    <source>
        <dbReference type="Pfam" id="PF07992"/>
    </source>
</evidence>
<dbReference type="PANTHER" id="PTHR22912:SF151">
    <property type="entry name" value="DIHYDROLIPOYL DEHYDROGENASE, MITOCHONDRIAL"/>
    <property type="match status" value="1"/>
</dbReference>
<organism evidence="16 17">
    <name type="scientific">Sphingopyxis lindanitolerans</name>
    <dbReference type="NCBI Taxonomy" id="2054227"/>
    <lineage>
        <taxon>Bacteria</taxon>
        <taxon>Pseudomonadati</taxon>
        <taxon>Pseudomonadota</taxon>
        <taxon>Alphaproteobacteria</taxon>
        <taxon>Sphingomonadales</taxon>
        <taxon>Sphingomonadaceae</taxon>
        <taxon>Sphingopyxis</taxon>
    </lineage>
</organism>
<dbReference type="GO" id="GO:1990234">
    <property type="term" value="C:transferase complex"/>
    <property type="evidence" value="ECO:0007669"/>
    <property type="project" value="UniProtKB-ARBA"/>
</dbReference>
<dbReference type="InterPro" id="IPR006258">
    <property type="entry name" value="Lipoamide_DH"/>
</dbReference>
<dbReference type="FunFam" id="3.50.50.60:FF:000025">
    <property type="entry name" value="Dihydrolipoyl dehydrogenase"/>
    <property type="match status" value="1"/>
</dbReference>
<dbReference type="Proteomes" id="UP000238954">
    <property type="component" value="Chromosome"/>
</dbReference>
<dbReference type="RefSeq" id="WP_105998495.1">
    <property type="nucleotide sequence ID" value="NZ_CM009578.1"/>
</dbReference>
<keyword evidence="17" id="KW-1185">Reference proteome</keyword>
<dbReference type="InterPro" id="IPR023753">
    <property type="entry name" value="FAD/NAD-binding_dom"/>
</dbReference>
<dbReference type="InterPro" id="IPR001100">
    <property type="entry name" value="Pyr_nuc-diS_OxRdtase"/>
</dbReference>
<evidence type="ECO:0000256" key="7">
    <source>
        <dbReference type="ARBA" id="ARBA00023157"/>
    </source>
</evidence>
<dbReference type="OrthoDB" id="9781772at2"/>
<dbReference type="AlphaFoldDB" id="A0A2S8B7A1"/>
<feature type="binding site" evidence="11">
    <location>
        <position position="272"/>
    </location>
    <ligand>
        <name>NAD(+)</name>
        <dbReference type="ChEBI" id="CHEBI:57540"/>
    </ligand>
</feature>
<dbReference type="PROSITE" id="PS00076">
    <property type="entry name" value="PYRIDINE_REDOX_1"/>
    <property type="match status" value="1"/>
</dbReference>
<keyword evidence="3 13" id="KW-0285">Flavoprotein</keyword>
<comment type="catalytic activity">
    <reaction evidence="9 13">
        <text>N(6)-[(R)-dihydrolipoyl]-L-lysyl-[protein] + NAD(+) = N(6)-[(R)-lipoyl]-L-lysyl-[protein] + NADH + H(+)</text>
        <dbReference type="Rhea" id="RHEA:15045"/>
        <dbReference type="Rhea" id="RHEA-COMP:10474"/>
        <dbReference type="Rhea" id="RHEA-COMP:10475"/>
        <dbReference type="ChEBI" id="CHEBI:15378"/>
        <dbReference type="ChEBI" id="CHEBI:57540"/>
        <dbReference type="ChEBI" id="CHEBI:57945"/>
        <dbReference type="ChEBI" id="CHEBI:83099"/>
        <dbReference type="ChEBI" id="CHEBI:83100"/>
        <dbReference type="EC" id="1.8.1.4"/>
    </reaction>
</comment>
<dbReference type="InterPro" id="IPR036188">
    <property type="entry name" value="FAD/NAD-bd_sf"/>
</dbReference>
<dbReference type="Pfam" id="PF02852">
    <property type="entry name" value="Pyr_redox_dim"/>
    <property type="match status" value="1"/>
</dbReference>
<feature type="active site" description="Proton acceptor" evidence="10">
    <location>
        <position position="444"/>
    </location>
</feature>
<feature type="domain" description="FAD/NAD(P)-binding" evidence="15">
    <location>
        <begin position="6"/>
        <end position="328"/>
    </location>
</feature>
<feature type="binding site" evidence="11">
    <location>
        <position position="53"/>
    </location>
    <ligand>
        <name>FAD</name>
        <dbReference type="ChEBI" id="CHEBI:57692"/>
    </ligand>
</feature>
<protein>
    <recommendedName>
        <fullName evidence="2 13">Dihydrolipoyl dehydrogenase</fullName>
        <ecNumber evidence="2 13">1.8.1.4</ecNumber>
    </recommendedName>
</protein>
<evidence type="ECO:0000256" key="11">
    <source>
        <dbReference type="PIRSR" id="PIRSR000350-3"/>
    </source>
</evidence>
<dbReference type="InterPro" id="IPR016156">
    <property type="entry name" value="FAD/NAD-linked_Rdtase_dimer_sf"/>
</dbReference>
<comment type="miscellaneous">
    <text evidence="13">The active site is a redox-active disulfide bond.</text>
</comment>
<feature type="disulfide bond" description="Redox-active" evidence="12">
    <location>
        <begin position="44"/>
        <end position="49"/>
    </location>
</feature>
<comment type="cofactor">
    <cofactor evidence="11 13">
        <name>FAD</name>
        <dbReference type="ChEBI" id="CHEBI:57692"/>
    </cofactor>
    <text evidence="11 13">Binds 1 FAD per subunit.</text>
</comment>
<evidence type="ECO:0000256" key="2">
    <source>
        <dbReference type="ARBA" id="ARBA00012608"/>
    </source>
</evidence>
<dbReference type="Pfam" id="PF07992">
    <property type="entry name" value="Pyr_redox_2"/>
    <property type="match status" value="1"/>
</dbReference>
<feature type="binding site" evidence="11">
    <location>
        <position position="203"/>
    </location>
    <ligand>
        <name>NAD(+)</name>
        <dbReference type="ChEBI" id="CHEBI:57540"/>
    </ligand>
</feature>
<comment type="similarity">
    <text evidence="1 13">Belongs to the class-I pyridine nucleotide-disulfide oxidoreductase family.</text>
</comment>
<evidence type="ECO:0000259" key="14">
    <source>
        <dbReference type="Pfam" id="PF02852"/>
    </source>
</evidence>
<dbReference type="InterPro" id="IPR012999">
    <property type="entry name" value="Pyr_OxRdtase_I_AS"/>
</dbReference>
<keyword evidence="11" id="KW-0547">Nucleotide-binding</keyword>
<evidence type="ECO:0000256" key="4">
    <source>
        <dbReference type="ARBA" id="ARBA00022827"/>
    </source>
</evidence>